<dbReference type="PRINTS" id="PR00413">
    <property type="entry name" value="HADHALOGNASE"/>
</dbReference>
<dbReference type="Pfam" id="PF13419">
    <property type="entry name" value="HAD_2"/>
    <property type="match status" value="1"/>
</dbReference>
<dbReference type="GO" id="GO:0044281">
    <property type="term" value="P:small molecule metabolic process"/>
    <property type="evidence" value="ECO:0007669"/>
    <property type="project" value="UniProtKB-ARBA"/>
</dbReference>
<dbReference type="SFLD" id="SFLDS00003">
    <property type="entry name" value="Haloacid_Dehalogenase"/>
    <property type="match status" value="1"/>
</dbReference>
<dbReference type="NCBIfam" id="TIGR01549">
    <property type="entry name" value="HAD-SF-IA-v1"/>
    <property type="match status" value="1"/>
</dbReference>
<evidence type="ECO:0000256" key="3">
    <source>
        <dbReference type="ARBA" id="ARBA00022842"/>
    </source>
</evidence>
<dbReference type="OrthoDB" id="25198at2"/>
<dbReference type="InterPro" id="IPR041492">
    <property type="entry name" value="HAD_2"/>
</dbReference>
<protein>
    <submittedName>
        <fullName evidence="4">HAD-superfamily hydrolase</fullName>
    </submittedName>
</protein>
<keyword evidence="5" id="KW-1185">Reference proteome</keyword>
<dbReference type="GO" id="GO:0016787">
    <property type="term" value="F:hydrolase activity"/>
    <property type="evidence" value="ECO:0007669"/>
    <property type="project" value="UniProtKB-KW"/>
</dbReference>
<accession>N4WRH7</accession>
<reference evidence="4 5" key="1">
    <citation type="submission" date="2013-03" db="EMBL/GenBank/DDBJ databases">
        <title>Draft genome sequence of Gracibacillus halophilus YIM-C55.5, a moderately halophilic and thermophilic organism from the Xiaochaidamu salt lake.</title>
        <authorList>
            <person name="Sugumar T."/>
            <person name="Polireddy D.R."/>
            <person name="Antony A."/>
            <person name="Madhava Y.R."/>
            <person name="Sivakumar N."/>
        </authorList>
    </citation>
    <scope>NUCLEOTIDE SEQUENCE [LARGE SCALE GENOMIC DNA]</scope>
    <source>
        <strain evidence="4 5">YIM-C55.5</strain>
    </source>
</reference>
<dbReference type="RefSeq" id="WP_003467835.1">
    <property type="nucleotide sequence ID" value="NZ_APML01000025.1"/>
</dbReference>
<keyword evidence="2 4" id="KW-0378">Hydrolase</keyword>
<dbReference type="eggNOG" id="COG1011">
    <property type="taxonomic scope" value="Bacteria"/>
</dbReference>
<dbReference type="Proteomes" id="UP000012283">
    <property type="component" value="Unassembled WGS sequence"/>
</dbReference>
<sequence length="224" mass="26316">MIFFDIDGTLLNHEQAEHLAAKQFYHQHVQALEYSEDRFLKLWPQLSHKYFTHFLNHQLSFQQQRRMRMKDLFSYDISDEKADCLFNKYLSLYKRNWKMFDDVMNCLEQLKQHGHRLGIISNGAYEQQVDKLQTIGIETFFELIITSDQVGVSKPNARIFEHACRKAQVKASYCYYIGDQLESDAIASQSAGFKGIWINRKPNEHQTNLPVIGHLQKLMPIILG</sequence>
<dbReference type="PATRIC" id="fig|1308866.3.peg.1618"/>
<dbReference type="PANTHER" id="PTHR46470:SF4">
    <property type="entry name" value="5-AMINO-6-(5-PHOSPHO-D-RIBITYLAMINO)URACIL PHOSPHATASE YIGB"/>
    <property type="match status" value="1"/>
</dbReference>
<keyword evidence="3" id="KW-0460">Magnesium</keyword>
<dbReference type="InterPro" id="IPR023214">
    <property type="entry name" value="HAD_sf"/>
</dbReference>
<organism evidence="4 5">
    <name type="scientific">Gracilibacillus halophilus YIM-C55.5</name>
    <dbReference type="NCBI Taxonomy" id="1308866"/>
    <lineage>
        <taxon>Bacteria</taxon>
        <taxon>Bacillati</taxon>
        <taxon>Bacillota</taxon>
        <taxon>Bacilli</taxon>
        <taxon>Bacillales</taxon>
        <taxon>Bacillaceae</taxon>
        <taxon>Gracilibacillus</taxon>
    </lineage>
</organism>
<comment type="cofactor">
    <cofactor evidence="1">
        <name>Mg(2+)</name>
        <dbReference type="ChEBI" id="CHEBI:18420"/>
    </cofactor>
</comment>
<dbReference type="Gene3D" id="1.20.120.710">
    <property type="entry name" value="Haloacid dehalogenase hydrolase-like domain"/>
    <property type="match status" value="1"/>
</dbReference>
<comment type="caution">
    <text evidence="4">The sequence shown here is derived from an EMBL/GenBank/DDBJ whole genome shotgun (WGS) entry which is preliminary data.</text>
</comment>
<dbReference type="SUPFAM" id="SSF56784">
    <property type="entry name" value="HAD-like"/>
    <property type="match status" value="1"/>
</dbReference>
<dbReference type="SFLD" id="SFLDG01129">
    <property type="entry name" value="C1.5:_HAD__Beta-PGM__Phosphata"/>
    <property type="match status" value="1"/>
</dbReference>
<dbReference type="EMBL" id="APML01000025">
    <property type="protein sequence ID" value="ENH97005.1"/>
    <property type="molecule type" value="Genomic_DNA"/>
</dbReference>
<evidence type="ECO:0000256" key="1">
    <source>
        <dbReference type="ARBA" id="ARBA00001946"/>
    </source>
</evidence>
<dbReference type="InterPro" id="IPR006549">
    <property type="entry name" value="HAD-SF_hydro_IIIA"/>
</dbReference>
<name>N4WRH7_9BACI</name>
<dbReference type="NCBIfam" id="TIGR01509">
    <property type="entry name" value="HAD-SF-IA-v3"/>
    <property type="match status" value="1"/>
</dbReference>
<evidence type="ECO:0000313" key="5">
    <source>
        <dbReference type="Proteomes" id="UP000012283"/>
    </source>
</evidence>
<dbReference type="InterPro" id="IPR051400">
    <property type="entry name" value="HAD-like_hydrolase"/>
</dbReference>
<dbReference type="AlphaFoldDB" id="N4WRH7"/>
<dbReference type="PANTHER" id="PTHR46470">
    <property type="entry name" value="N-ACYLNEURAMINATE-9-PHOSPHATASE"/>
    <property type="match status" value="1"/>
</dbReference>
<dbReference type="InterPro" id="IPR006439">
    <property type="entry name" value="HAD-SF_hydro_IA"/>
</dbReference>
<dbReference type="NCBIfam" id="TIGR01662">
    <property type="entry name" value="HAD-SF-IIIA"/>
    <property type="match status" value="1"/>
</dbReference>
<proteinExistence type="predicted"/>
<dbReference type="InterPro" id="IPR036412">
    <property type="entry name" value="HAD-like_sf"/>
</dbReference>
<gene>
    <name evidence="4" type="ORF">J416_08007</name>
</gene>
<dbReference type="Gene3D" id="3.40.50.1000">
    <property type="entry name" value="HAD superfamily/HAD-like"/>
    <property type="match status" value="1"/>
</dbReference>
<dbReference type="STRING" id="1308866.J416_08007"/>
<evidence type="ECO:0000256" key="2">
    <source>
        <dbReference type="ARBA" id="ARBA00022801"/>
    </source>
</evidence>
<evidence type="ECO:0000313" key="4">
    <source>
        <dbReference type="EMBL" id="ENH97005.1"/>
    </source>
</evidence>